<feature type="compositionally biased region" description="Basic and acidic residues" evidence="2">
    <location>
        <begin position="226"/>
        <end position="238"/>
    </location>
</feature>
<dbReference type="Gene3D" id="3.30.250.20">
    <property type="entry name" value="L1 transposable element, C-terminal domain"/>
    <property type="match status" value="1"/>
</dbReference>
<evidence type="ECO:0000313" key="4">
    <source>
        <dbReference type="Proteomes" id="UP001178461"/>
    </source>
</evidence>
<dbReference type="InterPro" id="IPR042566">
    <property type="entry name" value="L1_C"/>
</dbReference>
<dbReference type="EMBL" id="OX395135">
    <property type="protein sequence ID" value="CAI5785785.1"/>
    <property type="molecule type" value="Genomic_DNA"/>
</dbReference>
<evidence type="ECO:0000313" key="3">
    <source>
        <dbReference type="EMBL" id="CAI5785785.1"/>
    </source>
</evidence>
<gene>
    <name evidence="3" type="ORF">PODLI_1B034285</name>
</gene>
<accession>A0AA35PH62</accession>
<evidence type="ECO:0000256" key="2">
    <source>
        <dbReference type="SAM" id="MobiDB-lite"/>
    </source>
</evidence>
<keyword evidence="4" id="KW-1185">Reference proteome</keyword>
<dbReference type="Proteomes" id="UP001178461">
    <property type="component" value="Chromosome 10"/>
</dbReference>
<dbReference type="PANTHER" id="PTHR11505">
    <property type="entry name" value="L1 TRANSPOSABLE ELEMENT-RELATED"/>
    <property type="match status" value="1"/>
</dbReference>
<evidence type="ECO:0008006" key="5">
    <source>
        <dbReference type="Google" id="ProtNLM"/>
    </source>
</evidence>
<sequence>MKETDKKVQEIKNKNQQMDEMVKKISKEQREQRKEMDKLKKEMEEQKAIQEATGDALAMIQMQIKEKTLRFRNVPEEEKEDIWKKMIETLAKWLHLQEKDIIEQTEKIFRVNSRKAKMNKWPADCIIVFTSNWMKDKILQVKSKNKLTIDGKEIIILREVPPRLIKKRQQFQFLTKALKAKSISFRWEYPVGISFNFKGKRRRFETFEEADMFWRKYRGELGGGKSEVRNEEGRKGELSDEAEEEEKAQQRVEG</sequence>
<protein>
    <recommendedName>
        <fullName evidence="5">L1 transposable element RRM domain-containing protein</fullName>
    </recommendedName>
</protein>
<keyword evidence="1" id="KW-0175">Coiled coil</keyword>
<feature type="region of interest" description="Disordered" evidence="2">
    <location>
        <begin position="222"/>
        <end position="254"/>
    </location>
</feature>
<reference evidence="3" key="1">
    <citation type="submission" date="2022-12" db="EMBL/GenBank/DDBJ databases">
        <authorList>
            <person name="Alioto T."/>
            <person name="Alioto T."/>
            <person name="Gomez Garrido J."/>
        </authorList>
    </citation>
    <scope>NUCLEOTIDE SEQUENCE</scope>
</reference>
<organism evidence="3 4">
    <name type="scientific">Podarcis lilfordi</name>
    <name type="common">Lilford's wall lizard</name>
    <dbReference type="NCBI Taxonomy" id="74358"/>
    <lineage>
        <taxon>Eukaryota</taxon>
        <taxon>Metazoa</taxon>
        <taxon>Chordata</taxon>
        <taxon>Craniata</taxon>
        <taxon>Vertebrata</taxon>
        <taxon>Euteleostomi</taxon>
        <taxon>Lepidosauria</taxon>
        <taxon>Squamata</taxon>
        <taxon>Bifurcata</taxon>
        <taxon>Unidentata</taxon>
        <taxon>Episquamata</taxon>
        <taxon>Laterata</taxon>
        <taxon>Lacertibaenia</taxon>
        <taxon>Lacertidae</taxon>
        <taxon>Podarcis</taxon>
    </lineage>
</organism>
<proteinExistence type="predicted"/>
<dbReference type="AlphaFoldDB" id="A0AA35PH62"/>
<dbReference type="InterPro" id="IPR004244">
    <property type="entry name" value="Transposase_22"/>
</dbReference>
<name>A0AA35PH62_9SAUR</name>
<evidence type="ECO:0000256" key="1">
    <source>
        <dbReference type="SAM" id="Coils"/>
    </source>
</evidence>
<feature type="coiled-coil region" evidence="1">
    <location>
        <begin position="1"/>
        <end position="53"/>
    </location>
</feature>